<accession>A0A0V1AB32</accession>
<dbReference type="AlphaFoldDB" id="A0A0V1AB32"/>
<keyword evidence="2" id="KW-1185">Reference proteome</keyword>
<evidence type="ECO:0000313" key="1">
    <source>
        <dbReference type="EMBL" id="KRY22024.1"/>
    </source>
</evidence>
<name>A0A0V1AB32_9BILA</name>
<dbReference type="EMBL" id="JYDQ01000012">
    <property type="protein sequence ID" value="KRY22024.1"/>
    <property type="molecule type" value="Genomic_DNA"/>
</dbReference>
<reference evidence="1 2" key="1">
    <citation type="submission" date="2015-01" db="EMBL/GenBank/DDBJ databases">
        <title>Evolution of Trichinella species and genotypes.</title>
        <authorList>
            <person name="Korhonen P.K."/>
            <person name="Edoardo P."/>
            <person name="Giuseppe L.R."/>
            <person name="Gasser R.B."/>
        </authorList>
    </citation>
    <scope>NUCLEOTIDE SEQUENCE [LARGE SCALE GENOMIC DNA]</scope>
    <source>
        <strain evidence="1">ISS2496</strain>
    </source>
</reference>
<gene>
    <name evidence="1" type="ORF">T12_4413</name>
</gene>
<protein>
    <submittedName>
        <fullName evidence="1">Uncharacterized protein</fullName>
    </submittedName>
</protein>
<dbReference type="Proteomes" id="UP000054783">
    <property type="component" value="Unassembled WGS sequence"/>
</dbReference>
<evidence type="ECO:0000313" key="2">
    <source>
        <dbReference type="Proteomes" id="UP000054783"/>
    </source>
</evidence>
<organism evidence="1 2">
    <name type="scientific">Trichinella patagoniensis</name>
    <dbReference type="NCBI Taxonomy" id="990121"/>
    <lineage>
        <taxon>Eukaryota</taxon>
        <taxon>Metazoa</taxon>
        <taxon>Ecdysozoa</taxon>
        <taxon>Nematoda</taxon>
        <taxon>Enoplea</taxon>
        <taxon>Dorylaimia</taxon>
        <taxon>Trichinellida</taxon>
        <taxon>Trichinellidae</taxon>
        <taxon>Trichinella</taxon>
    </lineage>
</organism>
<proteinExistence type="predicted"/>
<comment type="caution">
    <text evidence="1">The sequence shown here is derived from an EMBL/GenBank/DDBJ whole genome shotgun (WGS) entry which is preliminary data.</text>
</comment>
<sequence>MRLFFRSSRLWIHAVIETAMLYEKCTAMALRPALTGWKMPRHWSFRSPVDLMMQSTDFTMKKCVFYDPSALTNLPLVAVSSLQLSQLLKILSLHYAICRGGETCSNVLIIVINNGCARVKKKLSGLTWHLVIVVSNACHFFNLGIIPLPWVNLILFGNEGVDLLPLFLY</sequence>